<evidence type="ECO:0000256" key="2">
    <source>
        <dbReference type="ARBA" id="ARBA00003234"/>
    </source>
</evidence>
<evidence type="ECO:0000256" key="11">
    <source>
        <dbReference type="ARBA" id="ARBA00080698"/>
    </source>
</evidence>
<dbReference type="InterPro" id="IPR023404">
    <property type="entry name" value="rSAM_horseshoe"/>
</dbReference>
<comment type="cofactor">
    <cofactor evidence="1">
        <name>[4Fe-4S] cluster</name>
        <dbReference type="ChEBI" id="CHEBI:49883"/>
    </cofactor>
</comment>
<evidence type="ECO:0000256" key="10">
    <source>
        <dbReference type="ARBA" id="ARBA00068570"/>
    </source>
</evidence>
<evidence type="ECO:0000256" key="1">
    <source>
        <dbReference type="ARBA" id="ARBA00001966"/>
    </source>
</evidence>
<organism evidence="15 16">
    <name type="scientific">Candidatus Falkowbacteria bacterium CG10_big_fil_rev_8_21_14_0_10_39_11</name>
    <dbReference type="NCBI Taxonomy" id="1974565"/>
    <lineage>
        <taxon>Bacteria</taxon>
        <taxon>Candidatus Falkowiibacteriota</taxon>
    </lineage>
</organism>
<dbReference type="GO" id="GO:0035597">
    <property type="term" value="F:tRNA-2-methylthio-N(6)-dimethylallyladenosine(37) synthase activity"/>
    <property type="evidence" value="ECO:0007669"/>
    <property type="project" value="UniProtKB-EC"/>
</dbReference>
<accession>A0A2H0V3D9</accession>
<dbReference type="EC" id="2.8.4.3" evidence="9"/>
<feature type="domain" description="Radical SAM core" evidence="14">
    <location>
        <begin position="130"/>
        <end position="367"/>
    </location>
</feature>
<dbReference type="PROSITE" id="PS01278">
    <property type="entry name" value="MTTASE_RADICAL"/>
    <property type="match status" value="1"/>
</dbReference>
<reference evidence="16" key="1">
    <citation type="submission" date="2017-09" db="EMBL/GenBank/DDBJ databases">
        <title>Depth-based differentiation of microbial function through sediment-hosted aquifers and enrichment of novel symbionts in the deep terrestrial subsurface.</title>
        <authorList>
            <person name="Probst A.J."/>
            <person name="Ladd B."/>
            <person name="Jarett J.K."/>
            <person name="Geller-Mcgrath D.E."/>
            <person name="Sieber C.M.K."/>
            <person name="Emerson J.B."/>
            <person name="Anantharaman K."/>
            <person name="Thomas B.C."/>
            <person name="Malmstrom R."/>
            <person name="Stieglmeier M."/>
            <person name="Klingl A."/>
            <person name="Woyke T."/>
            <person name="Ryan C.M."/>
            <person name="Banfield J.F."/>
        </authorList>
    </citation>
    <scope>NUCLEOTIDE SEQUENCE [LARGE SCALE GENOMIC DNA]</scope>
</reference>
<comment type="function">
    <text evidence="2">Catalyzes the methylthiolation of N6-(dimethylallyl)adenosine (i(6)A), leading to the formation of 2-methylthio-N6-(dimethylallyl)adenosine (ms(2)i(6)A) at position 37 in tRNAs that read codons beginning with uridine.</text>
</comment>
<dbReference type="FunFam" id="3.40.50.12160:FF:000003">
    <property type="entry name" value="CDK5 regulatory subunit-associated protein 1"/>
    <property type="match status" value="1"/>
</dbReference>
<name>A0A2H0V3D9_9BACT</name>
<keyword evidence="7" id="KW-0408">Iron</keyword>
<dbReference type="SFLD" id="SFLDG01061">
    <property type="entry name" value="methylthiotransferase"/>
    <property type="match status" value="1"/>
</dbReference>
<evidence type="ECO:0000256" key="9">
    <source>
        <dbReference type="ARBA" id="ARBA00033765"/>
    </source>
</evidence>
<keyword evidence="8" id="KW-0411">Iron-sulfur</keyword>
<evidence type="ECO:0000259" key="14">
    <source>
        <dbReference type="PROSITE" id="PS51918"/>
    </source>
</evidence>
<dbReference type="Gene3D" id="3.80.30.20">
    <property type="entry name" value="tm_1862 like domain"/>
    <property type="match status" value="1"/>
</dbReference>
<dbReference type="InterPro" id="IPR005839">
    <property type="entry name" value="Methylthiotransferase"/>
</dbReference>
<protein>
    <recommendedName>
        <fullName evidence="10">tRNA-2-methylthio-N(6)-dimethylallyladenosine synthase</fullName>
        <ecNumber evidence="9">2.8.4.3</ecNumber>
    </recommendedName>
    <alternativeName>
        <fullName evidence="12">(Dimethylallyl)adenosine tRNA methylthiotransferase MiaB</fullName>
    </alternativeName>
    <alternativeName>
        <fullName evidence="11">tRNA-i(6)A37 methylthiotransferase</fullName>
    </alternativeName>
</protein>
<dbReference type="SUPFAM" id="SSF102114">
    <property type="entry name" value="Radical SAM enzymes"/>
    <property type="match status" value="1"/>
</dbReference>
<evidence type="ECO:0000259" key="13">
    <source>
        <dbReference type="PROSITE" id="PS51449"/>
    </source>
</evidence>
<dbReference type="AlphaFoldDB" id="A0A2H0V3D9"/>
<dbReference type="CDD" id="cd01335">
    <property type="entry name" value="Radical_SAM"/>
    <property type="match status" value="1"/>
</dbReference>
<dbReference type="SMART" id="SM00729">
    <property type="entry name" value="Elp3"/>
    <property type="match status" value="1"/>
</dbReference>
<dbReference type="Pfam" id="PF00919">
    <property type="entry name" value="UPF0004"/>
    <property type="match status" value="1"/>
</dbReference>
<dbReference type="GO" id="GO:0051539">
    <property type="term" value="F:4 iron, 4 sulfur cluster binding"/>
    <property type="evidence" value="ECO:0007669"/>
    <property type="project" value="UniProtKB-KW"/>
</dbReference>
<dbReference type="InterPro" id="IPR020612">
    <property type="entry name" value="Methylthiotransferase_CS"/>
</dbReference>
<gene>
    <name evidence="15" type="primary">miaB</name>
    <name evidence="15" type="ORF">COT97_05665</name>
</gene>
<dbReference type="GO" id="GO:0005829">
    <property type="term" value="C:cytosol"/>
    <property type="evidence" value="ECO:0007669"/>
    <property type="project" value="TreeGrafter"/>
</dbReference>
<dbReference type="NCBIfam" id="TIGR00089">
    <property type="entry name" value="MiaB/RimO family radical SAM methylthiotransferase"/>
    <property type="match status" value="1"/>
</dbReference>
<sequence length="429" mass="49934">MEKTSKTYHIITFGCQMNRSDTERVAAVLEHVGYKSVNSIELADLVVINSCSVRQTAIDRVWGFLRNCEVIKEKREITYILTGCILDDDKKRFTKRFDFVFDIKKLAEFEAYLHTRDMVGDDYLEVLPKYSTEYQAFVPIMTGCNNFCSYCAVPYTRGRETSRKVGDVLNEVRNLVANGCVHIELLGQNVNSYDPVDVEVFSENNPFEHNFARLLWEMNQIDGLGRIYFSSAHPKDMTQEVIQAMALPNMLNYLHLALQSGSNEILAKMNRKYTSDDYRKIVQMIRHVNPNISLGTDIIVGFPGETEEDFEQTYQFYQEMDFDISFHAMYSPREGTMAAKFADDVSHEDKKKRWHRLQSQMKKITLKKNQRYKDRVVEVLVDKEYDGWCEGNSREMKRVRFQSDKSFVGKVVNVKVIEPKMWMLEGVLI</sequence>
<dbReference type="PROSITE" id="PS51918">
    <property type="entry name" value="RADICAL_SAM"/>
    <property type="match status" value="1"/>
</dbReference>
<dbReference type="InterPro" id="IPR013848">
    <property type="entry name" value="Methylthiotransferase_N"/>
</dbReference>
<evidence type="ECO:0000313" key="15">
    <source>
        <dbReference type="EMBL" id="PIR93624.1"/>
    </source>
</evidence>
<dbReference type="InterPro" id="IPR006638">
    <property type="entry name" value="Elp3/MiaA/NifB-like_rSAM"/>
</dbReference>
<keyword evidence="5" id="KW-0949">S-adenosyl-L-methionine</keyword>
<dbReference type="NCBIfam" id="TIGR01574">
    <property type="entry name" value="miaB-methiolase"/>
    <property type="match status" value="1"/>
</dbReference>
<keyword evidence="4 15" id="KW-0808">Transferase</keyword>
<dbReference type="Gene3D" id="3.40.50.12160">
    <property type="entry name" value="Methylthiotransferase, N-terminal domain"/>
    <property type="match status" value="1"/>
</dbReference>
<dbReference type="SFLD" id="SFLDG01082">
    <property type="entry name" value="B12-binding_domain_containing"/>
    <property type="match status" value="1"/>
</dbReference>
<dbReference type="PROSITE" id="PS51449">
    <property type="entry name" value="MTTASE_N"/>
    <property type="match status" value="1"/>
</dbReference>
<dbReference type="InterPro" id="IPR007197">
    <property type="entry name" value="rSAM"/>
</dbReference>
<dbReference type="FunFam" id="3.80.30.20:FF:000001">
    <property type="entry name" value="tRNA-2-methylthio-N(6)-dimethylallyladenosine synthase 2"/>
    <property type="match status" value="1"/>
</dbReference>
<dbReference type="Pfam" id="PF04055">
    <property type="entry name" value="Radical_SAM"/>
    <property type="match status" value="1"/>
</dbReference>
<comment type="caution">
    <text evidence="15">The sequence shown here is derived from an EMBL/GenBank/DDBJ whole genome shotgun (WGS) entry which is preliminary data.</text>
</comment>
<dbReference type="InterPro" id="IPR058240">
    <property type="entry name" value="rSAM_sf"/>
</dbReference>
<feature type="domain" description="MTTase N-terminal" evidence="13">
    <location>
        <begin position="6"/>
        <end position="118"/>
    </location>
</feature>
<dbReference type="EMBL" id="PFAP01000047">
    <property type="protein sequence ID" value="PIR93624.1"/>
    <property type="molecule type" value="Genomic_DNA"/>
</dbReference>
<evidence type="ECO:0000313" key="16">
    <source>
        <dbReference type="Proteomes" id="UP000229901"/>
    </source>
</evidence>
<evidence type="ECO:0000256" key="5">
    <source>
        <dbReference type="ARBA" id="ARBA00022691"/>
    </source>
</evidence>
<evidence type="ECO:0000256" key="7">
    <source>
        <dbReference type="ARBA" id="ARBA00023004"/>
    </source>
</evidence>
<dbReference type="Proteomes" id="UP000229901">
    <property type="component" value="Unassembled WGS sequence"/>
</dbReference>
<dbReference type="InterPro" id="IPR038135">
    <property type="entry name" value="Methylthiotransferase_N_sf"/>
</dbReference>
<dbReference type="GO" id="GO:0046872">
    <property type="term" value="F:metal ion binding"/>
    <property type="evidence" value="ECO:0007669"/>
    <property type="project" value="UniProtKB-KW"/>
</dbReference>
<evidence type="ECO:0000256" key="4">
    <source>
        <dbReference type="ARBA" id="ARBA00022679"/>
    </source>
</evidence>
<dbReference type="SFLD" id="SFLDS00029">
    <property type="entry name" value="Radical_SAM"/>
    <property type="match status" value="1"/>
</dbReference>
<dbReference type="PANTHER" id="PTHR43020">
    <property type="entry name" value="CDK5 REGULATORY SUBUNIT-ASSOCIATED PROTEIN 1"/>
    <property type="match status" value="1"/>
</dbReference>
<keyword evidence="3" id="KW-0004">4Fe-4S</keyword>
<evidence type="ECO:0000256" key="8">
    <source>
        <dbReference type="ARBA" id="ARBA00023014"/>
    </source>
</evidence>
<dbReference type="PANTHER" id="PTHR43020:SF2">
    <property type="entry name" value="MITOCHONDRIAL TRNA METHYLTHIOTRANSFERASE CDK5RAP1"/>
    <property type="match status" value="1"/>
</dbReference>
<keyword evidence="6" id="KW-0479">Metal-binding</keyword>
<evidence type="ECO:0000256" key="6">
    <source>
        <dbReference type="ARBA" id="ARBA00022723"/>
    </source>
</evidence>
<proteinExistence type="predicted"/>
<evidence type="ECO:0000256" key="12">
    <source>
        <dbReference type="ARBA" id="ARBA00081141"/>
    </source>
</evidence>
<evidence type="ECO:0000256" key="3">
    <source>
        <dbReference type="ARBA" id="ARBA00022485"/>
    </source>
</evidence>